<sequence length="420" mass="46843">MAKAAYKRGRDKLHGTVVFNVGVNAVVVPDDPSGSRRFGVCSVESVPQPKGRKPHFVLRDSKGGVVFEVGAQARAAYAALQPLEGCKVRSFSWEWKASDIGAGAYLSCRLVEGKRKIAAEEPIERIILDTETTGLQPQYDEILQLSIIDGYGNALLNNLYRPKYHDSWPEAQRIHGISPTQVAGKPSIEDDLQTVQDIFDRAQQVCVYNADFDLAFLGELGLRLDRSKVVDTMREYGRRYHSTPYYKLEKAAAECGYRYHAHDALEDCRATLAVQSKLDGRPSPWRTAQTFLHSSHTVMTKEDRDRMESVVKAARAYDAARSDETPASADAKKSPEAGQSVKPMPKTFETSAGKPVSRLYYWSFVVLVCILGVLSAVMALVCIVAPYMLIMAVPAVLFTIWGVKECGRMKKRIRTKHRRH</sequence>
<evidence type="ECO:0000313" key="8">
    <source>
        <dbReference type="Proteomes" id="UP000543419"/>
    </source>
</evidence>
<dbReference type="AlphaFoldDB" id="A0A7Y0EWN6"/>
<evidence type="ECO:0000256" key="3">
    <source>
        <dbReference type="ARBA" id="ARBA00022839"/>
    </source>
</evidence>
<keyword evidence="8" id="KW-1185">Reference proteome</keyword>
<dbReference type="InterPro" id="IPR013520">
    <property type="entry name" value="Ribonucl_H"/>
</dbReference>
<proteinExistence type="predicted"/>
<protein>
    <submittedName>
        <fullName evidence="7">DNA polymerase III subunit epsilon</fullName>
    </submittedName>
</protein>
<evidence type="ECO:0000256" key="5">
    <source>
        <dbReference type="SAM" id="Phobius"/>
    </source>
</evidence>
<feature type="transmembrane region" description="Helical" evidence="5">
    <location>
        <begin position="359"/>
        <end position="378"/>
    </location>
</feature>
<gene>
    <name evidence="7" type="ORF">G1C97_0744</name>
</gene>
<feature type="compositionally biased region" description="Basic and acidic residues" evidence="4">
    <location>
        <begin position="318"/>
        <end position="335"/>
    </location>
</feature>
<evidence type="ECO:0000259" key="6">
    <source>
        <dbReference type="SMART" id="SM00479"/>
    </source>
</evidence>
<dbReference type="Proteomes" id="UP000543419">
    <property type="component" value="Unassembled WGS sequence"/>
</dbReference>
<dbReference type="SUPFAM" id="SSF53098">
    <property type="entry name" value="Ribonuclease H-like"/>
    <property type="match status" value="1"/>
</dbReference>
<evidence type="ECO:0000313" key="7">
    <source>
        <dbReference type="EMBL" id="NMM97795.1"/>
    </source>
</evidence>
<dbReference type="EMBL" id="JAAIIG010000003">
    <property type="protein sequence ID" value="NMM97795.1"/>
    <property type="molecule type" value="Genomic_DNA"/>
</dbReference>
<accession>A0A7Y0EWN6</accession>
<dbReference type="GO" id="GO:0008408">
    <property type="term" value="F:3'-5' exonuclease activity"/>
    <property type="evidence" value="ECO:0007669"/>
    <property type="project" value="TreeGrafter"/>
</dbReference>
<dbReference type="Pfam" id="PF00929">
    <property type="entry name" value="RNase_T"/>
    <property type="match status" value="1"/>
</dbReference>
<keyword evidence="5" id="KW-0472">Membrane</keyword>
<evidence type="ECO:0000256" key="1">
    <source>
        <dbReference type="ARBA" id="ARBA00022722"/>
    </source>
</evidence>
<keyword evidence="2" id="KW-0378">Hydrolase</keyword>
<feature type="domain" description="Exonuclease" evidence="6">
    <location>
        <begin position="124"/>
        <end position="284"/>
    </location>
</feature>
<name>A0A7Y0EWN6_9BIFI</name>
<keyword evidence="5" id="KW-1133">Transmembrane helix</keyword>
<dbReference type="Gene3D" id="3.30.420.10">
    <property type="entry name" value="Ribonuclease H-like superfamily/Ribonuclease H"/>
    <property type="match status" value="1"/>
</dbReference>
<dbReference type="CDD" id="cd06127">
    <property type="entry name" value="DEDDh"/>
    <property type="match status" value="1"/>
</dbReference>
<keyword evidence="1" id="KW-0540">Nuclease</keyword>
<dbReference type="PANTHER" id="PTHR30231">
    <property type="entry name" value="DNA POLYMERASE III SUBUNIT EPSILON"/>
    <property type="match status" value="1"/>
</dbReference>
<keyword evidence="5" id="KW-0812">Transmembrane</keyword>
<feature type="region of interest" description="Disordered" evidence="4">
    <location>
        <begin position="317"/>
        <end position="347"/>
    </location>
</feature>
<feature type="transmembrane region" description="Helical" evidence="5">
    <location>
        <begin position="384"/>
        <end position="403"/>
    </location>
</feature>
<dbReference type="GO" id="GO:0003676">
    <property type="term" value="F:nucleic acid binding"/>
    <property type="evidence" value="ECO:0007669"/>
    <property type="project" value="InterPro"/>
</dbReference>
<dbReference type="RefSeq" id="WP_169240613.1">
    <property type="nucleotide sequence ID" value="NZ_JAAIIG010000003.1"/>
</dbReference>
<dbReference type="PANTHER" id="PTHR30231:SF4">
    <property type="entry name" value="PROTEIN NEN2"/>
    <property type="match status" value="1"/>
</dbReference>
<organism evidence="7 8">
    <name type="scientific">Bifidobacterium olomucense</name>
    <dbReference type="NCBI Taxonomy" id="2675324"/>
    <lineage>
        <taxon>Bacteria</taxon>
        <taxon>Bacillati</taxon>
        <taxon>Actinomycetota</taxon>
        <taxon>Actinomycetes</taxon>
        <taxon>Bifidobacteriales</taxon>
        <taxon>Bifidobacteriaceae</taxon>
        <taxon>Bifidobacterium</taxon>
    </lineage>
</organism>
<reference evidence="7 8" key="1">
    <citation type="submission" date="2020-02" db="EMBL/GenBank/DDBJ databases">
        <title>Characterization of phylogenetic diversity of novel bifidobacterial species isolated in Czech ZOOs.</title>
        <authorList>
            <person name="Lugli G.A."/>
            <person name="Vera N.B."/>
            <person name="Ventura M."/>
        </authorList>
    </citation>
    <scope>NUCLEOTIDE SEQUENCE [LARGE SCALE GENOMIC DNA]</scope>
    <source>
        <strain evidence="7 8">DSM 109959</strain>
    </source>
</reference>
<evidence type="ECO:0000256" key="2">
    <source>
        <dbReference type="ARBA" id="ARBA00022801"/>
    </source>
</evidence>
<keyword evidence="3" id="KW-0269">Exonuclease</keyword>
<evidence type="ECO:0000256" key="4">
    <source>
        <dbReference type="SAM" id="MobiDB-lite"/>
    </source>
</evidence>
<dbReference type="InterPro" id="IPR036397">
    <property type="entry name" value="RNaseH_sf"/>
</dbReference>
<dbReference type="SMART" id="SM00479">
    <property type="entry name" value="EXOIII"/>
    <property type="match status" value="1"/>
</dbReference>
<dbReference type="InterPro" id="IPR012337">
    <property type="entry name" value="RNaseH-like_sf"/>
</dbReference>
<comment type="caution">
    <text evidence="7">The sequence shown here is derived from an EMBL/GenBank/DDBJ whole genome shotgun (WGS) entry which is preliminary data.</text>
</comment>